<evidence type="ECO:0000256" key="2">
    <source>
        <dbReference type="SAM" id="MobiDB-lite"/>
    </source>
</evidence>
<protein>
    <submittedName>
        <fullName evidence="3">Polymer-forming cytoskeletal protein</fullName>
    </submittedName>
</protein>
<dbReference type="Pfam" id="PF04519">
    <property type="entry name" value="Bactofilin"/>
    <property type="match status" value="1"/>
</dbReference>
<sequence length="140" mass="14735">MFEKQQKKSYTDLLGKTNRIVEGTIIKGDIISQADFRLDGSLIGNFNSKGRLVIGPAGSVTGDIQCKTADIEGKFDGKIEVTDILSIKSKASIKGEVIVGKLAVEPGADFSASCIMQPEAGTKANLTPTNNESGSGEKNA</sequence>
<feature type="region of interest" description="Disordered" evidence="2">
    <location>
        <begin position="121"/>
        <end position="140"/>
    </location>
</feature>
<reference evidence="3" key="1">
    <citation type="submission" date="2022-07" db="EMBL/GenBank/DDBJ databases">
        <title>Isolation, identification, and degradation of a PFOSA degrading strain from sewage treatment plant.</title>
        <authorList>
            <person name="Zhang L."/>
            <person name="Huo Y."/>
        </authorList>
    </citation>
    <scope>NUCLEOTIDE SEQUENCE</scope>
    <source>
        <strain evidence="3">C1</strain>
    </source>
</reference>
<evidence type="ECO:0000313" key="3">
    <source>
        <dbReference type="EMBL" id="UUC46254.1"/>
    </source>
</evidence>
<evidence type="ECO:0000256" key="1">
    <source>
        <dbReference type="ARBA" id="ARBA00044755"/>
    </source>
</evidence>
<dbReference type="PANTHER" id="PTHR35024:SF4">
    <property type="entry name" value="POLYMER-FORMING CYTOSKELETAL PROTEIN"/>
    <property type="match status" value="1"/>
</dbReference>
<dbReference type="EMBL" id="CP101751">
    <property type="protein sequence ID" value="UUC46254.1"/>
    <property type="molecule type" value="Genomic_DNA"/>
</dbReference>
<name>A0ABY5ITX9_9FLAO</name>
<evidence type="ECO:0000313" key="4">
    <source>
        <dbReference type="Proteomes" id="UP001059844"/>
    </source>
</evidence>
<dbReference type="RefSeq" id="WP_256551922.1">
    <property type="nucleotide sequence ID" value="NZ_CP101751.1"/>
</dbReference>
<feature type="compositionally biased region" description="Polar residues" evidence="2">
    <location>
        <begin position="124"/>
        <end position="140"/>
    </location>
</feature>
<organism evidence="3 4">
    <name type="scientific">Flavobacterium cerinum</name>
    <dbReference type="NCBI Taxonomy" id="2502784"/>
    <lineage>
        <taxon>Bacteria</taxon>
        <taxon>Pseudomonadati</taxon>
        <taxon>Bacteroidota</taxon>
        <taxon>Flavobacteriia</taxon>
        <taxon>Flavobacteriales</taxon>
        <taxon>Flavobacteriaceae</taxon>
        <taxon>Flavobacterium</taxon>
    </lineage>
</organism>
<accession>A0ABY5ITX9</accession>
<comment type="similarity">
    <text evidence="1">Belongs to the bactofilin family.</text>
</comment>
<proteinExistence type="inferred from homology"/>
<dbReference type="Proteomes" id="UP001059844">
    <property type="component" value="Chromosome"/>
</dbReference>
<dbReference type="PANTHER" id="PTHR35024">
    <property type="entry name" value="HYPOTHETICAL CYTOSOLIC PROTEIN"/>
    <property type="match status" value="1"/>
</dbReference>
<gene>
    <name evidence="3" type="ORF">NOX80_03400</name>
</gene>
<dbReference type="InterPro" id="IPR007607">
    <property type="entry name" value="BacA/B"/>
</dbReference>
<keyword evidence="4" id="KW-1185">Reference proteome</keyword>